<dbReference type="Gene3D" id="3.40.50.720">
    <property type="entry name" value="NAD(P)-binding Rossmann-like Domain"/>
    <property type="match status" value="1"/>
</dbReference>
<dbReference type="Proteomes" id="UP001610861">
    <property type="component" value="Unassembled WGS sequence"/>
</dbReference>
<dbReference type="RefSeq" id="WP_397556485.1">
    <property type="nucleotide sequence ID" value="NZ_JBIQWL010000003.1"/>
</dbReference>
<reference evidence="2 3" key="1">
    <citation type="submission" date="2024-09" db="EMBL/GenBank/DDBJ databases">
        <authorList>
            <person name="Pan X."/>
        </authorList>
    </citation>
    <scope>NUCLEOTIDE SEQUENCE [LARGE SCALE GENOMIC DNA]</scope>
    <source>
        <strain evidence="2 3">B2969</strain>
    </source>
</reference>
<dbReference type="InterPro" id="IPR001509">
    <property type="entry name" value="Epimerase_deHydtase"/>
</dbReference>
<keyword evidence="3" id="KW-1185">Reference proteome</keyword>
<evidence type="ECO:0000313" key="3">
    <source>
        <dbReference type="Proteomes" id="UP001610861"/>
    </source>
</evidence>
<evidence type="ECO:0000259" key="1">
    <source>
        <dbReference type="Pfam" id="PF01370"/>
    </source>
</evidence>
<organism evidence="2 3">
    <name type="scientific">Microbacterium alkaliflavum</name>
    <dbReference type="NCBI Taxonomy" id="3248839"/>
    <lineage>
        <taxon>Bacteria</taxon>
        <taxon>Bacillati</taxon>
        <taxon>Actinomycetota</taxon>
        <taxon>Actinomycetes</taxon>
        <taxon>Micrococcales</taxon>
        <taxon>Microbacteriaceae</taxon>
        <taxon>Microbacterium</taxon>
    </lineage>
</organism>
<comment type="caution">
    <text evidence="2">The sequence shown here is derived from an EMBL/GenBank/DDBJ whole genome shotgun (WGS) entry which is preliminary data.</text>
</comment>
<sequence>MTSVLVLGGTGWLSAHVAREWIGAAASVTCLARGGRPAPHGAELVVADRADPDAYAALADEDWDEVVDISSDPAFVASAVAALADRAAHWTYVSSLSVYADSDVESADESATLLDPARPGDEYDYGRAKVAAEASVRAALGDRAAIVRPGLIVGPGDPSDRFGYWVSRFAEAGDGPVLTPETQGRSAQIIDVRDLAAFLVELGEEGWTGVVNAIGDPMPLGDLLADARAAAGHTGEVVSADDTWLLAHDVQHWMGARSLPLWLPADMHGFSNRANVVYRNANGSFRPLAETLADTLADERERGLERERRAGLSREDELALIAAAQ</sequence>
<proteinExistence type="predicted"/>
<evidence type="ECO:0000313" key="2">
    <source>
        <dbReference type="EMBL" id="MFH8251044.1"/>
    </source>
</evidence>
<protein>
    <submittedName>
        <fullName evidence="2">NAD-dependent epimerase/dehydratase family protein</fullName>
    </submittedName>
</protein>
<dbReference type="PANTHER" id="PTHR48079">
    <property type="entry name" value="PROTEIN YEEZ"/>
    <property type="match status" value="1"/>
</dbReference>
<dbReference type="InterPro" id="IPR051783">
    <property type="entry name" value="NAD(P)-dependent_oxidoreduct"/>
</dbReference>
<accession>A0ABW7Q862</accession>
<dbReference type="EMBL" id="JBIQWL010000003">
    <property type="protein sequence ID" value="MFH8251044.1"/>
    <property type="molecule type" value="Genomic_DNA"/>
</dbReference>
<dbReference type="SUPFAM" id="SSF51735">
    <property type="entry name" value="NAD(P)-binding Rossmann-fold domains"/>
    <property type="match status" value="1"/>
</dbReference>
<dbReference type="Pfam" id="PF01370">
    <property type="entry name" value="Epimerase"/>
    <property type="match status" value="1"/>
</dbReference>
<dbReference type="InterPro" id="IPR036291">
    <property type="entry name" value="NAD(P)-bd_dom_sf"/>
</dbReference>
<dbReference type="PANTHER" id="PTHR48079:SF6">
    <property type="entry name" value="NAD(P)-BINDING DOMAIN-CONTAINING PROTEIN-RELATED"/>
    <property type="match status" value="1"/>
</dbReference>
<name>A0ABW7Q862_9MICO</name>
<gene>
    <name evidence="2" type="ORF">ACH3VR_11805</name>
</gene>
<feature type="domain" description="NAD-dependent epimerase/dehydratase" evidence="1">
    <location>
        <begin position="4"/>
        <end position="205"/>
    </location>
</feature>